<feature type="transmembrane region" description="Helical" evidence="1">
    <location>
        <begin position="12"/>
        <end position="34"/>
    </location>
</feature>
<evidence type="ECO:0000313" key="3">
    <source>
        <dbReference type="Proteomes" id="UP001499988"/>
    </source>
</evidence>
<name>A0ABP9FJB1_9GAMM</name>
<reference evidence="3" key="1">
    <citation type="journal article" date="2019" name="Int. J. Syst. Evol. Microbiol.">
        <title>The Global Catalogue of Microorganisms (GCM) 10K type strain sequencing project: providing services to taxonomists for standard genome sequencing and annotation.</title>
        <authorList>
            <consortium name="The Broad Institute Genomics Platform"/>
            <consortium name="The Broad Institute Genome Sequencing Center for Infectious Disease"/>
            <person name="Wu L."/>
            <person name="Ma J."/>
        </authorList>
    </citation>
    <scope>NUCLEOTIDE SEQUENCE [LARGE SCALE GENOMIC DNA]</scope>
    <source>
        <strain evidence="3">JCM 18401</strain>
    </source>
</reference>
<protein>
    <recommendedName>
        <fullName evidence="4">MSHA biogenesis protein MshP</fullName>
    </recommendedName>
</protein>
<sequence>MYLNARAVRRQRGSALILAVFILTVMMLLSLALLRVLNQETTNVGLEINATRAWSAAQSGIDFGLARVLNRSDEASDEARDACDAVSTRAGALALAPGEGLANHTGFYGCTVALACTYRAAAADDDAEHRFAIEADATCGAQAIAARRVIEVLAYD</sequence>
<keyword evidence="1" id="KW-1133">Transmembrane helix</keyword>
<keyword evidence="1" id="KW-0472">Membrane</keyword>
<evidence type="ECO:0008006" key="4">
    <source>
        <dbReference type="Google" id="ProtNLM"/>
    </source>
</evidence>
<dbReference type="Proteomes" id="UP001499988">
    <property type="component" value="Unassembled WGS sequence"/>
</dbReference>
<keyword evidence="3" id="KW-1185">Reference proteome</keyword>
<proteinExistence type="predicted"/>
<comment type="caution">
    <text evidence="2">The sequence shown here is derived from an EMBL/GenBank/DDBJ whole genome shotgun (WGS) entry which is preliminary data.</text>
</comment>
<organism evidence="2 3">
    <name type="scientific">Ferrimonas pelagia</name>
    <dbReference type="NCBI Taxonomy" id="1177826"/>
    <lineage>
        <taxon>Bacteria</taxon>
        <taxon>Pseudomonadati</taxon>
        <taxon>Pseudomonadota</taxon>
        <taxon>Gammaproteobacteria</taxon>
        <taxon>Alteromonadales</taxon>
        <taxon>Ferrimonadaceae</taxon>
        <taxon>Ferrimonas</taxon>
    </lineage>
</organism>
<accession>A0ABP9FJB1</accession>
<keyword evidence="1" id="KW-0812">Transmembrane</keyword>
<gene>
    <name evidence="2" type="ORF">GCM10023333_39890</name>
</gene>
<evidence type="ECO:0000313" key="2">
    <source>
        <dbReference type="EMBL" id="GAA4901830.1"/>
    </source>
</evidence>
<dbReference type="EMBL" id="BAABJZ010000105">
    <property type="protein sequence ID" value="GAA4901830.1"/>
    <property type="molecule type" value="Genomic_DNA"/>
</dbReference>
<evidence type="ECO:0000256" key="1">
    <source>
        <dbReference type="SAM" id="Phobius"/>
    </source>
</evidence>